<dbReference type="EMBL" id="MCGN01000005">
    <property type="protein sequence ID" value="ORY96721.1"/>
    <property type="molecule type" value="Genomic_DNA"/>
</dbReference>
<dbReference type="InParanoid" id="A0A1X2HD55"/>
<evidence type="ECO:0000313" key="2">
    <source>
        <dbReference type="EMBL" id="ORY96721.1"/>
    </source>
</evidence>
<feature type="region of interest" description="Disordered" evidence="1">
    <location>
        <begin position="30"/>
        <end position="52"/>
    </location>
</feature>
<organism evidence="2 3">
    <name type="scientific">Syncephalastrum racemosum</name>
    <name type="common">Filamentous fungus</name>
    <dbReference type="NCBI Taxonomy" id="13706"/>
    <lineage>
        <taxon>Eukaryota</taxon>
        <taxon>Fungi</taxon>
        <taxon>Fungi incertae sedis</taxon>
        <taxon>Mucoromycota</taxon>
        <taxon>Mucoromycotina</taxon>
        <taxon>Mucoromycetes</taxon>
        <taxon>Mucorales</taxon>
        <taxon>Syncephalastraceae</taxon>
        <taxon>Syncephalastrum</taxon>
    </lineage>
</organism>
<evidence type="ECO:0000313" key="3">
    <source>
        <dbReference type="Proteomes" id="UP000242180"/>
    </source>
</evidence>
<dbReference type="AlphaFoldDB" id="A0A1X2HD55"/>
<dbReference type="Proteomes" id="UP000242180">
    <property type="component" value="Unassembled WGS sequence"/>
</dbReference>
<feature type="compositionally biased region" description="Acidic residues" evidence="1">
    <location>
        <begin position="173"/>
        <end position="189"/>
    </location>
</feature>
<protein>
    <submittedName>
        <fullName evidence="2">Uncharacterized protein</fullName>
    </submittedName>
</protein>
<keyword evidence="3" id="KW-1185">Reference proteome</keyword>
<evidence type="ECO:0000256" key="1">
    <source>
        <dbReference type="SAM" id="MobiDB-lite"/>
    </source>
</evidence>
<feature type="compositionally biased region" description="Basic and acidic residues" evidence="1">
    <location>
        <begin position="192"/>
        <end position="206"/>
    </location>
</feature>
<accession>A0A1X2HD55</accession>
<gene>
    <name evidence="2" type="ORF">BCR43DRAFT_524771</name>
</gene>
<proteinExistence type="predicted"/>
<sequence>MSHPMLSVSFSLNITGLCRKRSFDSFDSHDSHDSHDIDGVSPSSSANEPQEEDAYLSVQLAGDTLRGMTDDQLNDILDSCAITEHDYVLKQRDHNIAVIVFPSKTEAGLFHTVYGERKLPICQKLRDVVAYPAISEFGFPVGYPKTRAAELIDPDWPCRCFEEEAKVGKQQDMSEEEDDNMQDEEEDVTEAGQEKETETEMEEKQDSAAPIASSCYRLSCFN</sequence>
<reference evidence="2 3" key="1">
    <citation type="submission" date="2016-07" db="EMBL/GenBank/DDBJ databases">
        <title>Pervasive Adenine N6-methylation of Active Genes in Fungi.</title>
        <authorList>
            <consortium name="DOE Joint Genome Institute"/>
            <person name="Mondo S.J."/>
            <person name="Dannebaum R.O."/>
            <person name="Kuo R.C."/>
            <person name="Labutti K."/>
            <person name="Haridas S."/>
            <person name="Kuo A."/>
            <person name="Salamov A."/>
            <person name="Ahrendt S.R."/>
            <person name="Lipzen A."/>
            <person name="Sullivan W."/>
            <person name="Andreopoulos W.B."/>
            <person name="Clum A."/>
            <person name="Lindquist E."/>
            <person name="Daum C."/>
            <person name="Ramamoorthy G.K."/>
            <person name="Gryganskyi A."/>
            <person name="Culley D."/>
            <person name="Magnuson J.K."/>
            <person name="James T.Y."/>
            <person name="O'Malley M.A."/>
            <person name="Stajich J.E."/>
            <person name="Spatafora J.W."/>
            <person name="Visel A."/>
            <person name="Grigoriev I.V."/>
        </authorList>
    </citation>
    <scope>NUCLEOTIDE SEQUENCE [LARGE SCALE GENOMIC DNA]</scope>
    <source>
        <strain evidence="2 3">NRRL 2496</strain>
    </source>
</reference>
<feature type="region of interest" description="Disordered" evidence="1">
    <location>
        <begin position="167"/>
        <end position="210"/>
    </location>
</feature>
<comment type="caution">
    <text evidence="2">The sequence shown here is derived from an EMBL/GenBank/DDBJ whole genome shotgun (WGS) entry which is preliminary data.</text>
</comment>
<name>A0A1X2HD55_SYNRA</name>